<proteinExistence type="predicted"/>
<dbReference type="Proteomes" id="UP001140094">
    <property type="component" value="Unassembled WGS sequence"/>
</dbReference>
<evidence type="ECO:0000313" key="6">
    <source>
        <dbReference type="Proteomes" id="UP001140094"/>
    </source>
</evidence>
<evidence type="ECO:0000256" key="2">
    <source>
        <dbReference type="ARBA" id="ARBA00023043"/>
    </source>
</evidence>
<dbReference type="PROSITE" id="PS50297">
    <property type="entry name" value="ANK_REP_REGION"/>
    <property type="match status" value="1"/>
</dbReference>
<dbReference type="AlphaFoldDB" id="A0A9W8HZY7"/>
<reference evidence="5" key="1">
    <citation type="submission" date="2022-07" db="EMBL/GenBank/DDBJ databases">
        <title>Phylogenomic reconstructions and comparative analyses of Kickxellomycotina fungi.</title>
        <authorList>
            <person name="Reynolds N.K."/>
            <person name="Stajich J.E."/>
            <person name="Barry K."/>
            <person name="Grigoriev I.V."/>
            <person name="Crous P."/>
            <person name="Smith M.E."/>
        </authorList>
    </citation>
    <scope>NUCLEOTIDE SEQUENCE</scope>
    <source>
        <strain evidence="5">NRRL 1565</strain>
    </source>
</reference>
<organism evidence="5 6">
    <name type="scientific">Coemansia guatemalensis</name>
    <dbReference type="NCBI Taxonomy" id="2761395"/>
    <lineage>
        <taxon>Eukaryota</taxon>
        <taxon>Fungi</taxon>
        <taxon>Fungi incertae sedis</taxon>
        <taxon>Zoopagomycota</taxon>
        <taxon>Kickxellomycotina</taxon>
        <taxon>Kickxellomycetes</taxon>
        <taxon>Kickxellales</taxon>
        <taxon>Kickxellaceae</taxon>
        <taxon>Coemansia</taxon>
    </lineage>
</organism>
<evidence type="ECO:0000256" key="4">
    <source>
        <dbReference type="SAM" id="MobiDB-lite"/>
    </source>
</evidence>
<dbReference type="PROSITE" id="PS50088">
    <property type="entry name" value="ANK_REPEAT"/>
    <property type="match status" value="2"/>
</dbReference>
<dbReference type="OrthoDB" id="9995210at2759"/>
<dbReference type="EMBL" id="JANBUO010000070">
    <property type="protein sequence ID" value="KAJ2808040.1"/>
    <property type="molecule type" value="Genomic_DNA"/>
</dbReference>
<feature type="region of interest" description="Disordered" evidence="4">
    <location>
        <begin position="156"/>
        <end position="177"/>
    </location>
</feature>
<evidence type="ECO:0000256" key="3">
    <source>
        <dbReference type="PROSITE-ProRule" id="PRU00023"/>
    </source>
</evidence>
<evidence type="ECO:0008006" key="7">
    <source>
        <dbReference type="Google" id="ProtNLM"/>
    </source>
</evidence>
<evidence type="ECO:0000256" key="1">
    <source>
        <dbReference type="ARBA" id="ARBA00022737"/>
    </source>
</evidence>
<accession>A0A9W8HZY7</accession>
<dbReference type="Gene3D" id="1.25.40.20">
    <property type="entry name" value="Ankyrin repeat-containing domain"/>
    <property type="match status" value="2"/>
</dbReference>
<dbReference type="SUPFAM" id="SSF48403">
    <property type="entry name" value="Ankyrin repeat"/>
    <property type="match status" value="1"/>
</dbReference>
<protein>
    <recommendedName>
        <fullName evidence="7">Ankyrin</fullName>
    </recommendedName>
</protein>
<dbReference type="PRINTS" id="PR01415">
    <property type="entry name" value="ANKYRIN"/>
</dbReference>
<dbReference type="InterPro" id="IPR036770">
    <property type="entry name" value="Ankyrin_rpt-contain_sf"/>
</dbReference>
<dbReference type="SMART" id="SM00248">
    <property type="entry name" value="ANK"/>
    <property type="match status" value="3"/>
</dbReference>
<keyword evidence="2 3" id="KW-0040">ANK repeat</keyword>
<keyword evidence="6" id="KW-1185">Reference proteome</keyword>
<dbReference type="Pfam" id="PF12796">
    <property type="entry name" value="Ank_2"/>
    <property type="match status" value="1"/>
</dbReference>
<name>A0A9W8HZY7_9FUNG</name>
<sequence length="177" mass="19168">MVAFDDEGATRDEQLRSACMSDQPTMVKQLLEGQQPANVNCTNALGFTPLHYAAQTGAVECVKLLAKAPGINLNIQDRMSRNTPLHMALIHRSKPQITLETVTLLTRAGADPRIVNKIGQRPRDLTDELDPNDQEIRRLLLQAAVTIGVLESKAHYAGLPTSGHDDKDDGSASDSSG</sequence>
<gene>
    <name evidence="5" type="ORF">H4R20_001030</name>
</gene>
<dbReference type="InterPro" id="IPR002110">
    <property type="entry name" value="Ankyrin_rpt"/>
</dbReference>
<keyword evidence="1" id="KW-0677">Repeat</keyword>
<comment type="caution">
    <text evidence="5">The sequence shown here is derived from an EMBL/GenBank/DDBJ whole genome shotgun (WGS) entry which is preliminary data.</text>
</comment>
<dbReference type="PANTHER" id="PTHR24198">
    <property type="entry name" value="ANKYRIN REPEAT AND PROTEIN KINASE DOMAIN-CONTAINING PROTEIN"/>
    <property type="match status" value="1"/>
</dbReference>
<feature type="repeat" description="ANK" evidence="3">
    <location>
        <begin position="80"/>
        <end position="117"/>
    </location>
</feature>
<feature type="repeat" description="ANK" evidence="3">
    <location>
        <begin position="45"/>
        <end position="78"/>
    </location>
</feature>
<dbReference type="PANTHER" id="PTHR24198:SF165">
    <property type="entry name" value="ANKYRIN REPEAT-CONTAINING PROTEIN-RELATED"/>
    <property type="match status" value="1"/>
</dbReference>
<evidence type="ECO:0000313" key="5">
    <source>
        <dbReference type="EMBL" id="KAJ2808040.1"/>
    </source>
</evidence>